<dbReference type="Proteomes" id="UP001240236">
    <property type="component" value="Unassembled WGS sequence"/>
</dbReference>
<sequence>MSALPVVARASHVAGLASMPAVQAVVLVIRAFRSPPRADTQDDLPSVPGIEDPGVVVARFARVEAASSGVRFSHRTSKPATAAPHARNIAILGGEAPGGSPPARREGGAASPE</sequence>
<evidence type="ECO:0000313" key="3">
    <source>
        <dbReference type="Proteomes" id="UP001240236"/>
    </source>
</evidence>
<feature type="region of interest" description="Disordered" evidence="1">
    <location>
        <begin position="91"/>
        <end position="113"/>
    </location>
</feature>
<accession>A0AAE4B0W6</accession>
<proteinExistence type="predicted"/>
<reference evidence="2 3" key="1">
    <citation type="submission" date="2023-07" db="EMBL/GenBank/DDBJ databases">
        <title>Sequencing the genomes of 1000 actinobacteria strains.</title>
        <authorList>
            <person name="Klenk H.-P."/>
        </authorList>
    </citation>
    <scope>NUCLEOTIDE SEQUENCE [LARGE SCALE GENOMIC DNA]</scope>
    <source>
        <strain evidence="2 3">DSM 44709</strain>
    </source>
</reference>
<dbReference type="AlphaFoldDB" id="A0AAE4B0W6"/>
<comment type="caution">
    <text evidence="2">The sequence shown here is derived from an EMBL/GenBank/DDBJ whole genome shotgun (WGS) entry which is preliminary data.</text>
</comment>
<protein>
    <submittedName>
        <fullName evidence="2">Uncharacterized protein</fullName>
    </submittedName>
</protein>
<keyword evidence="3" id="KW-1185">Reference proteome</keyword>
<dbReference type="RefSeq" id="WP_307245606.1">
    <property type="nucleotide sequence ID" value="NZ_JAUSUZ010000001.1"/>
</dbReference>
<organism evidence="2 3">
    <name type="scientific">Catenuloplanes indicus</name>
    <dbReference type="NCBI Taxonomy" id="137267"/>
    <lineage>
        <taxon>Bacteria</taxon>
        <taxon>Bacillati</taxon>
        <taxon>Actinomycetota</taxon>
        <taxon>Actinomycetes</taxon>
        <taxon>Micromonosporales</taxon>
        <taxon>Micromonosporaceae</taxon>
        <taxon>Catenuloplanes</taxon>
    </lineage>
</organism>
<name>A0AAE4B0W6_9ACTN</name>
<gene>
    <name evidence="2" type="ORF">J2S42_006646</name>
</gene>
<dbReference type="EMBL" id="JAUSUZ010000001">
    <property type="protein sequence ID" value="MDQ0369977.1"/>
    <property type="molecule type" value="Genomic_DNA"/>
</dbReference>
<evidence type="ECO:0000313" key="2">
    <source>
        <dbReference type="EMBL" id="MDQ0369977.1"/>
    </source>
</evidence>
<evidence type="ECO:0000256" key="1">
    <source>
        <dbReference type="SAM" id="MobiDB-lite"/>
    </source>
</evidence>